<evidence type="ECO:0000259" key="1">
    <source>
        <dbReference type="Pfam" id="PF04149"/>
    </source>
</evidence>
<gene>
    <name evidence="2" type="ORF">CNQ36_13445</name>
</gene>
<accession>A0A494US28</accession>
<dbReference type="InterPro" id="IPR007278">
    <property type="entry name" value="DUF397"/>
</dbReference>
<protein>
    <submittedName>
        <fullName evidence="2">DUF397 domain-containing protein</fullName>
    </submittedName>
</protein>
<reference evidence="2 3" key="1">
    <citation type="submission" date="2017-09" db="EMBL/GenBank/DDBJ databases">
        <authorList>
            <person name="Zhang H."/>
            <person name="Hu S."/>
            <person name="Xu J."/>
            <person name="He Z."/>
        </authorList>
    </citation>
    <scope>NUCLEOTIDE SEQUENCE [LARGE SCALE GENOMIC DNA]</scope>
    <source>
        <strain evidence="2 3">TXX3120</strain>
    </source>
</reference>
<evidence type="ECO:0000313" key="2">
    <source>
        <dbReference type="EMBL" id="AYL36355.1"/>
    </source>
</evidence>
<dbReference type="KEGG" id="sfug:CNQ36_13445"/>
<name>A0A494US28_9ACTN</name>
<dbReference type="Proteomes" id="UP000282170">
    <property type="component" value="Chromosome"/>
</dbReference>
<keyword evidence="3" id="KW-1185">Reference proteome</keyword>
<dbReference type="AlphaFoldDB" id="A0A494US28"/>
<sequence length="57" mass="6374">MQTIRWRRSSHSGDSSNCVEIATTPATVRIRDSKDPSGPRLGFSPTTWVSFLTHITK</sequence>
<dbReference type="Pfam" id="PF04149">
    <property type="entry name" value="DUF397"/>
    <property type="match status" value="1"/>
</dbReference>
<feature type="domain" description="DUF397" evidence="1">
    <location>
        <begin position="5"/>
        <end position="55"/>
    </location>
</feature>
<evidence type="ECO:0000313" key="3">
    <source>
        <dbReference type="Proteomes" id="UP000282170"/>
    </source>
</evidence>
<dbReference type="GeneID" id="93883825"/>
<dbReference type="RefSeq" id="WP_121546187.1">
    <property type="nucleotide sequence ID" value="NZ_CP023407.1"/>
</dbReference>
<organism evidence="2 3">
    <name type="scientific">Streptomyces fungicidicus</name>
    <dbReference type="NCBI Taxonomy" id="68203"/>
    <lineage>
        <taxon>Bacteria</taxon>
        <taxon>Bacillati</taxon>
        <taxon>Actinomycetota</taxon>
        <taxon>Actinomycetes</taxon>
        <taxon>Kitasatosporales</taxon>
        <taxon>Streptomycetaceae</taxon>
        <taxon>Streptomyces</taxon>
    </lineage>
</organism>
<dbReference type="EMBL" id="CP023407">
    <property type="protein sequence ID" value="AYL36355.1"/>
    <property type="molecule type" value="Genomic_DNA"/>
</dbReference>
<proteinExistence type="predicted"/>